<dbReference type="OrthoDB" id="9909019at2759"/>
<evidence type="ECO:0000256" key="7">
    <source>
        <dbReference type="ARBA" id="ARBA00023139"/>
    </source>
</evidence>
<dbReference type="GO" id="GO:0019706">
    <property type="term" value="F:protein-cysteine S-palmitoyltransferase activity"/>
    <property type="evidence" value="ECO:0007669"/>
    <property type="project" value="UniProtKB-EC"/>
</dbReference>
<dbReference type="PROSITE" id="PS50216">
    <property type="entry name" value="DHHC"/>
    <property type="match status" value="1"/>
</dbReference>
<evidence type="ECO:0000256" key="8">
    <source>
        <dbReference type="ARBA" id="ARBA00023288"/>
    </source>
</evidence>
<gene>
    <name evidence="13" type="ORF">TSOC_002440</name>
</gene>
<evidence type="ECO:0000259" key="12">
    <source>
        <dbReference type="Pfam" id="PF01529"/>
    </source>
</evidence>
<dbReference type="GO" id="GO:0008270">
    <property type="term" value="F:zinc ion binding"/>
    <property type="evidence" value="ECO:0007669"/>
    <property type="project" value="InterPro"/>
</dbReference>
<feature type="region of interest" description="Disordered" evidence="11">
    <location>
        <begin position="33"/>
        <end position="155"/>
    </location>
</feature>
<keyword evidence="5 10" id="KW-1133">Transmembrane helix</keyword>
<evidence type="ECO:0000256" key="4">
    <source>
        <dbReference type="ARBA" id="ARBA00022692"/>
    </source>
</evidence>
<dbReference type="GO" id="GO:0006612">
    <property type="term" value="P:protein targeting to membrane"/>
    <property type="evidence" value="ECO:0007669"/>
    <property type="project" value="TreeGrafter"/>
</dbReference>
<dbReference type="InterPro" id="IPR036957">
    <property type="entry name" value="Znf_PARP_sf"/>
</dbReference>
<evidence type="ECO:0000256" key="10">
    <source>
        <dbReference type="RuleBase" id="RU079119"/>
    </source>
</evidence>
<evidence type="ECO:0000256" key="11">
    <source>
        <dbReference type="SAM" id="MobiDB-lite"/>
    </source>
</evidence>
<dbReference type="PANTHER" id="PTHR22883:SF301">
    <property type="entry name" value="PALMITOYLTRANSFERASE ZDHHC12"/>
    <property type="match status" value="1"/>
</dbReference>
<proteinExistence type="inferred from homology"/>
<name>A0A2J8AE47_9CHLO</name>
<evidence type="ECO:0000256" key="1">
    <source>
        <dbReference type="ARBA" id="ARBA00004127"/>
    </source>
</evidence>
<keyword evidence="8" id="KW-0449">Lipoprotein</keyword>
<evidence type="ECO:0000256" key="9">
    <source>
        <dbReference type="ARBA" id="ARBA00023315"/>
    </source>
</evidence>
<feature type="compositionally biased region" description="Basic and acidic residues" evidence="11">
    <location>
        <begin position="37"/>
        <end position="52"/>
    </location>
</feature>
<keyword evidence="3 10" id="KW-0808">Transferase</keyword>
<dbReference type="GO" id="GO:0003677">
    <property type="term" value="F:DNA binding"/>
    <property type="evidence" value="ECO:0007669"/>
    <property type="project" value="InterPro"/>
</dbReference>
<evidence type="ECO:0000256" key="5">
    <source>
        <dbReference type="ARBA" id="ARBA00022989"/>
    </source>
</evidence>
<feature type="transmembrane region" description="Helical" evidence="10">
    <location>
        <begin position="225"/>
        <end position="244"/>
    </location>
</feature>
<evidence type="ECO:0000313" key="14">
    <source>
        <dbReference type="Proteomes" id="UP000236333"/>
    </source>
</evidence>
<dbReference type="Pfam" id="PF01529">
    <property type="entry name" value="DHHC"/>
    <property type="match status" value="1"/>
</dbReference>
<feature type="compositionally biased region" description="Basic and acidic residues" evidence="11">
    <location>
        <begin position="123"/>
        <end position="132"/>
    </location>
</feature>
<dbReference type="GO" id="GO:0005783">
    <property type="term" value="C:endoplasmic reticulum"/>
    <property type="evidence" value="ECO:0007669"/>
    <property type="project" value="TreeGrafter"/>
</dbReference>
<dbReference type="Proteomes" id="UP000236333">
    <property type="component" value="Unassembled WGS sequence"/>
</dbReference>
<keyword evidence="14" id="KW-1185">Reference proteome</keyword>
<comment type="subcellular location">
    <subcellularLocation>
        <location evidence="1">Endomembrane system</location>
        <topology evidence="1">Multi-pass membrane protein</topology>
    </subcellularLocation>
</comment>
<evidence type="ECO:0000313" key="13">
    <source>
        <dbReference type="EMBL" id="PNH10782.1"/>
    </source>
</evidence>
<dbReference type="GO" id="GO:0005794">
    <property type="term" value="C:Golgi apparatus"/>
    <property type="evidence" value="ECO:0007669"/>
    <property type="project" value="TreeGrafter"/>
</dbReference>
<keyword evidence="7" id="KW-0564">Palmitate</keyword>
<feature type="transmembrane region" description="Helical" evidence="10">
    <location>
        <begin position="264"/>
        <end position="291"/>
    </location>
</feature>
<comment type="catalytic activity">
    <reaction evidence="10">
        <text>L-cysteinyl-[protein] + hexadecanoyl-CoA = S-hexadecanoyl-L-cysteinyl-[protein] + CoA</text>
        <dbReference type="Rhea" id="RHEA:36683"/>
        <dbReference type="Rhea" id="RHEA-COMP:10131"/>
        <dbReference type="Rhea" id="RHEA-COMP:11032"/>
        <dbReference type="ChEBI" id="CHEBI:29950"/>
        <dbReference type="ChEBI" id="CHEBI:57287"/>
        <dbReference type="ChEBI" id="CHEBI:57379"/>
        <dbReference type="ChEBI" id="CHEBI:74151"/>
        <dbReference type="EC" id="2.3.1.225"/>
    </reaction>
</comment>
<comment type="similarity">
    <text evidence="2 10">Belongs to the DHHC palmitoyltransferase family.</text>
</comment>
<feature type="domain" description="Palmitoyltransferase DHHC" evidence="12">
    <location>
        <begin position="181"/>
        <end position="299"/>
    </location>
</feature>
<keyword evidence="4 10" id="KW-0812">Transmembrane</keyword>
<evidence type="ECO:0000256" key="2">
    <source>
        <dbReference type="ARBA" id="ARBA00008574"/>
    </source>
</evidence>
<dbReference type="EMBL" id="PGGS01000046">
    <property type="protein sequence ID" value="PNH10782.1"/>
    <property type="molecule type" value="Genomic_DNA"/>
</dbReference>
<protein>
    <recommendedName>
        <fullName evidence="10">S-acyltransferase</fullName>
        <ecNumber evidence="10">2.3.1.225</ecNumber>
    </recommendedName>
    <alternativeName>
        <fullName evidence="10">Palmitoyltransferase</fullName>
    </alternativeName>
</protein>
<organism evidence="13 14">
    <name type="scientific">Tetrabaena socialis</name>
    <dbReference type="NCBI Taxonomy" id="47790"/>
    <lineage>
        <taxon>Eukaryota</taxon>
        <taxon>Viridiplantae</taxon>
        <taxon>Chlorophyta</taxon>
        <taxon>core chlorophytes</taxon>
        <taxon>Chlorophyceae</taxon>
        <taxon>CS clade</taxon>
        <taxon>Chlamydomonadales</taxon>
        <taxon>Tetrabaenaceae</taxon>
        <taxon>Tetrabaena</taxon>
    </lineage>
</organism>
<keyword evidence="9 10" id="KW-0012">Acyltransferase</keyword>
<evidence type="ECO:0000256" key="6">
    <source>
        <dbReference type="ARBA" id="ARBA00023136"/>
    </source>
</evidence>
<feature type="compositionally biased region" description="Basic residues" evidence="11">
    <location>
        <begin position="94"/>
        <end position="104"/>
    </location>
</feature>
<accession>A0A2J8AE47</accession>
<dbReference type="Gene3D" id="3.30.1740.10">
    <property type="entry name" value="Zinc finger, PARP-type"/>
    <property type="match status" value="1"/>
</dbReference>
<feature type="compositionally biased region" description="Acidic residues" evidence="11">
    <location>
        <begin position="78"/>
        <end position="89"/>
    </location>
</feature>
<dbReference type="InterPro" id="IPR039859">
    <property type="entry name" value="PFA4/ZDH16/20/ERF2-like"/>
</dbReference>
<dbReference type="AlphaFoldDB" id="A0A2J8AE47"/>
<dbReference type="PANTHER" id="PTHR22883">
    <property type="entry name" value="ZINC FINGER DHHC DOMAIN CONTAINING PROTEIN"/>
    <property type="match status" value="1"/>
</dbReference>
<reference evidence="13 14" key="1">
    <citation type="journal article" date="2017" name="Mol. Biol. Evol.">
        <title>The 4-celled Tetrabaena socialis nuclear genome reveals the essential components for genetic control of cell number at the origin of multicellularity in the volvocine lineage.</title>
        <authorList>
            <person name="Featherston J."/>
            <person name="Arakaki Y."/>
            <person name="Hanschen E.R."/>
            <person name="Ferris P.J."/>
            <person name="Michod R.E."/>
            <person name="Olson B.J.S.C."/>
            <person name="Nozaki H."/>
            <person name="Durand P.M."/>
        </authorList>
    </citation>
    <scope>NUCLEOTIDE SEQUENCE [LARGE SCALE GENOMIC DNA]</scope>
    <source>
        <strain evidence="13 14">NIES-571</strain>
    </source>
</reference>
<keyword evidence="6 10" id="KW-0472">Membrane</keyword>
<evidence type="ECO:0000256" key="3">
    <source>
        <dbReference type="ARBA" id="ARBA00022679"/>
    </source>
</evidence>
<sequence length="383" mass="39437">MPGAAGQSRHLECVTARVASNVLKAHSAVDELPGLGELKEKDQEAVRKRFEELASPGEGEEKKAPAAKKAAKPKKAEEEEEGEGEEEGADVAKPQKKAAPKRKAAAATGGEKSEKAKSHKKKEPAAKKKKEGEEEEGGDPGYVVSHAGGSSTASDCEEAMLAAASAPTPLPTTAPAPPPACARCGLQSRPPGTTHCSSCDKCVEGFDHHCMWLGVCVGRRNHHLFVRYAAAQTLVCLVGFHLALTACGRATPASYADDGGGWLSYATLGVMGLLALLMGLLTGTHTVLVLTGQTSRQVVQRARYRVAGGAAAAASKGGGGGGGGGGSRPPAPAPLRLSAGLLAQNAAHLVCGVRPGWLVGGVWVTRANAWLGLMVNNPYYSCC</sequence>
<comment type="domain">
    <text evidence="10">The DHHC domain is required for palmitoyltransferase activity.</text>
</comment>
<dbReference type="InterPro" id="IPR001594">
    <property type="entry name" value="Palmitoyltrfase_DHHC"/>
</dbReference>
<dbReference type="EC" id="2.3.1.225" evidence="10"/>
<comment type="caution">
    <text evidence="13">The sequence shown here is derived from an EMBL/GenBank/DDBJ whole genome shotgun (WGS) entry which is preliminary data.</text>
</comment>